<evidence type="ECO:0000256" key="11">
    <source>
        <dbReference type="SAM" id="SignalP"/>
    </source>
</evidence>
<dbReference type="InterPro" id="IPR033900">
    <property type="entry name" value="Gram_neg_porin_domain"/>
</dbReference>
<evidence type="ECO:0000256" key="7">
    <source>
        <dbReference type="ARBA" id="ARBA00023065"/>
    </source>
</evidence>
<dbReference type="GeneID" id="77134574"/>
<keyword evidence="6 11" id="KW-0732">Signal</keyword>
<dbReference type="HOGENOM" id="CLU_038238_1_1_4"/>
<dbReference type="eggNOG" id="COG3203">
    <property type="taxonomic scope" value="Bacteria"/>
</dbReference>
<protein>
    <submittedName>
        <fullName evidence="13">Outer membrane insertion signal domain protein</fullName>
    </submittedName>
</protein>
<dbReference type="AlphaFoldDB" id="C3XB33"/>
<evidence type="ECO:0000256" key="4">
    <source>
        <dbReference type="ARBA" id="ARBA00022452"/>
    </source>
</evidence>
<evidence type="ECO:0000259" key="12">
    <source>
        <dbReference type="Pfam" id="PF13609"/>
    </source>
</evidence>
<dbReference type="PRINTS" id="PR00184">
    <property type="entry name" value="NEISSPPORIN"/>
</dbReference>
<keyword evidence="3" id="KW-0813">Transport</keyword>
<comment type="subunit">
    <text evidence="2">Homotrimer.</text>
</comment>
<dbReference type="GO" id="GO:0015288">
    <property type="term" value="F:porin activity"/>
    <property type="evidence" value="ECO:0007669"/>
    <property type="project" value="UniProtKB-KW"/>
</dbReference>
<dbReference type="Gene3D" id="2.40.160.10">
    <property type="entry name" value="Porin"/>
    <property type="match status" value="1"/>
</dbReference>
<keyword evidence="8" id="KW-0626">Porin</keyword>
<reference evidence="13 14" key="1">
    <citation type="submission" date="2009-02" db="EMBL/GenBank/DDBJ databases">
        <title>The Genome Sequence of Oxalobacter formigenes OXCC13.</title>
        <authorList>
            <consortium name="The Broad Institute Genome Sequencing Platform"/>
            <person name="Ward D."/>
            <person name="Young S.K."/>
            <person name="Kodira C.D."/>
            <person name="Zeng Q."/>
            <person name="Koehrsen M."/>
            <person name="Alvarado L."/>
            <person name="Berlin A."/>
            <person name="Borenstein D."/>
            <person name="Chen Z."/>
            <person name="Engels R."/>
            <person name="Freedman E."/>
            <person name="Gellesch M."/>
            <person name="Goldberg J."/>
            <person name="Griggs A."/>
            <person name="Gujja S."/>
            <person name="Heiman D."/>
            <person name="Hepburn T."/>
            <person name="Howarth C."/>
            <person name="Jen D."/>
            <person name="Larson L."/>
            <person name="Lewis B."/>
            <person name="Mehta T."/>
            <person name="Park D."/>
            <person name="Pearson M."/>
            <person name="Roberts A."/>
            <person name="Saif S."/>
            <person name="Shea T."/>
            <person name="Shenoy N."/>
            <person name="Sisk P."/>
            <person name="Stolte C."/>
            <person name="Sykes S."/>
            <person name="Walk T."/>
            <person name="White J."/>
            <person name="Yandava C."/>
            <person name="Allison M.J."/>
            <person name="Lander E."/>
            <person name="Nusbaum C."/>
            <person name="Galagan J."/>
            <person name="Birren B."/>
        </authorList>
    </citation>
    <scope>NUCLEOTIDE SEQUENCE [LARGE SCALE GENOMIC DNA]</scope>
    <source>
        <strain evidence="13 14">OXCC13</strain>
    </source>
</reference>
<evidence type="ECO:0000256" key="10">
    <source>
        <dbReference type="ARBA" id="ARBA00023237"/>
    </source>
</evidence>
<keyword evidence="4" id="KW-1134">Transmembrane beta strand</keyword>
<evidence type="ECO:0000256" key="8">
    <source>
        <dbReference type="ARBA" id="ARBA00023114"/>
    </source>
</evidence>
<evidence type="ECO:0000256" key="1">
    <source>
        <dbReference type="ARBA" id="ARBA00004571"/>
    </source>
</evidence>
<evidence type="ECO:0000313" key="13">
    <source>
        <dbReference type="EMBL" id="EEO30409.1"/>
    </source>
</evidence>
<dbReference type="EMBL" id="GG658170">
    <property type="protein sequence ID" value="EEO30409.1"/>
    <property type="molecule type" value="Genomic_DNA"/>
</dbReference>
<dbReference type="InterPro" id="IPR023614">
    <property type="entry name" value="Porin_dom_sf"/>
</dbReference>
<evidence type="ECO:0000313" key="14">
    <source>
        <dbReference type="Proteomes" id="UP000005089"/>
    </source>
</evidence>
<dbReference type="STRING" id="847.BRW83_0667"/>
<dbReference type="Proteomes" id="UP000005089">
    <property type="component" value="Unassembled WGS sequence"/>
</dbReference>
<keyword evidence="5" id="KW-0812">Transmembrane</keyword>
<keyword evidence="10" id="KW-0998">Cell outer membrane</keyword>
<sequence>MKKTIISLAVLGTLSGIAHAQTNVKIYGIVDTGFIKQTDADWKMGENTNNRIGFTGTEDLGSGLAATFQLERRFNLNDGTSATDLDWEGAANVGLASEKWGKVRMGRMNEISNEYIQSLDPFFQNGVGSMIWSTQRAIRIGNTIRYDSPSMKGVNVSVRYSLSTKTDTGTDNDGYGVGVKYDVMPVLLQASWARQADSDNSYIWNLGASYKFGPALVSVAYEKTDNKGWLLGKALTNAGKQDTAFVALKWNVGPGTVLGLVEYSKLKNNVTVGNDDNAVMKYALGYDYKLSKTVSIYGNISYTDYDSYQLTKALRGAYPDYAKSSMAYAVGMTYRF</sequence>
<dbReference type="PRINTS" id="PR00182">
    <property type="entry name" value="ECOLNEIPORIN"/>
</dbReference>
<dbReference type="GO" id="GO:0009279">
    <property type="term" value="C:cell outer membrane"/>
    <property type="evidence" value="ECO:0007669"/>
    <property type="project" value="UniProtKB-SubCell"/>
</dbReference>
<gene>
    <name evidence="13" type="ORF">OFBG_01437</name>
</gene>
<accession>C3XB33</accession>
<dbReference type="InterPro" id="IPR002299">
    <property type="entry name" value="Porin_Neis"/>
</dbReference>
<keyword evidence="9" id="KW-0472">Membrane</keyword>
<feature type="domain" description="Porin" evidence="12">
    <location>
        <begin position="8"/>
        <end position="306"/>
    </location>
</feature>
<dbReference type="PANTHER" id="PTHR34501">
    <property type="entry name" value="PROTEIN YDDL-RELATED"/>
    <property type="match status" value="1"/>
</dbReference>
<dbReference type="SUPFAM" id="SSF56935">
    <property type="entry name" value="Porins"/>
    <property type="match status" value="1"/>
</dbReference>
<organism evidence="13 14">
    <name type="scientific">Oxalobacter formigenes OXCC13</name>
    <dbReference type="NCBI Taxonomy" id="556269"/>
    <lineage>
        <taxon>Bacteria</taxon>
        <taxon>Pseudomonadati</taxon>
        <taxon>Pseudomonadota</taxon>
        <taxon>Betaproteobacteria</taxon>
        <taxon>Burkholderiales</taxon>
        <taxon>Oxalobacteraceae</taxon>
        <taxon>Oxalobacter</taxon>
    </lineage>
</organism>
<dbReference type="GO" id="GO:0046930">
    <property type="term" value="C:pore complex"/>
    <property type="evidence" value="ECO:0007669"/>
    <property type="project" value="UniProtKB-KW"/>
</dbReference>
<dbReference type="InterPro" id="IPR001702">
    <property type="entry name" value="Porin_Gram-ve"/>
</dbReference>
<keyword evidence="14" id="KW-1185">Reference proteome</keyword>
<feature type="signal peptide" evidence="11">
    <location>
        <begin position="1"/>
        <end position="20"/>
    </location>
</feature>
<evidence type="ECO:0000256" key="2">
    <source>
        <dbReference type="ARBA" id="ARBA00011233"/>
    </source>
</evidence>
<keyword evidence="7" id="KW-0406">Ion transport</keyword>
<evidence type="ECO:0000256" key="9">
    <source>
        <dbReference type="ARBA" id="ARBA00023136"/>
    </source>
</evidence>
<dbReference type="OrthoDB" id="5293374at2"/>
<comment type="subcellular location">
    <subcellularLocation>
        <location evidence="1">Cell outer membrane</location>
        <topology evidence="1">Multi-pass membrane protein</topology>
    </subcellularLocation>
</comment>
<dbReference type="PANTHER" id="PTHR34501:SF9">
    <property type="entry name" value="MAJOR OUTER MEMBRANE PROTEIN P.IA"/>
    <property type="match status" value="1"/>
</dbReference>
<feature type="chain" id="PRO_5030167025" evidence="11">
    <location>
        <begin position="21"/>
        <end position="336"/>
    </location>
</feature>
<evidence type="ECO:0000256" key="6">
    <source>
        <dbReference type="ARBA" id="ARBA00022729"/>
    </source>
</evidence>
<name>C3XB33_OXAFO</name>
<evidence type="ECO:0000256" key="3">
    <source>
        <dbReference type="ARBA" id="ARBA00022448"/>
    </source>
</evidence>
<dbReference type="RefSeq" id="WP_005881535.1">
    <property type="nucleotide sequence ID" value="NZ_CP019430.1"/>
</dbReference>
<dbReference type="Pfam" id="PF13609">
    <property type="entry name" value="Porin_4"/>
    <property type="match status" value="1"/>
</dbReference>
<dbReference type="GO" id="GO:0034220">
    <property type="term" value="P:monoatomic ion transmembrane transport"/>
    <property type="evidence" value="ECO:0007669"/>
    <property type="project" value="InterPro"/>
</dbReference>
<dbReference type="CDD" id="cd00342">
    <property type="entry name" value="gram_neg_porins"/>
    <property type="match status" value="1"/>
</dbReference>
<proteinExistence type="predicted"/>
<dbReference type="InterPro" id="IPR050298">
    <property type="entry name" value="Gram-neg_bact_OMP"/>
</dbReference>
<evidence type="ECO:0000256" key="5">
    <source>
        <dbReference type="ARBA" id="ARBA00022692"/>
    </source>
</evidence>